<proteinExistence type="predicted"/>
<dbReference type="KEGG" id="xal:XALC_3148"/>
<reference evidence="1 2" key="1">
    <citation type="journal article" date="2009" name="BMC Genomics">
        <title>The complete genome sequence of Xanthomonas albilineans provides new insights into the reductive genome evolution of the xylem-limited Xanthomonadaceae.</title>
        <authorList>
            <person name="Pieretti I."/>
            <person name="Royer M."/>
            <person name="Barbe V."/>
            <person name="Carrere S."/>
            <person name="Koebnik R."/>
            <person name="Cociancich S."/>
            <person name="Couloux A."/>
            <person name="Darrasse A."/>
            <person name="Gouzy J."/>
            <person name="Jacques M.A."/>
            <person name="Lauber E."/>
            <person name="Manceau C."/>
            <person name="Mangenot S."/>
            <person name="Poussier S."/>
            <person name="Segurens B."/>
            <person name="Szurek B."/>
            <person name="Verdier V."/>
            <person name="Arlat M."/>
            <person name="Rott P."/>
        </authorList>
    </citation>
    <scope>NUCLEOTIDE SEQUENCE [LARGE SCALE GENOMIC DNA]</scope>
    <source>
        <strain evidence="2">GPE PC73 / CFBP 7063</strain>
    </source>
</reference>
<dbReference type="Pfam" id="PF07277">
    <property type="entry name" value="SapC"/>
    <property type="match status" value="1"/>
</dbReference>
<dbReference type="OrthoDB" id="8888710at2"/>
<name>D2UGW6_XANAP</name>
<protein>
    <submittedName>
        <fullName evidence="1">Hypothetical sapc-related protein</fullName>
    </submittedName>
</protein>
<dbReference type="RefSeq" id="WP_012917620.1">
    <property type="nucleotide sequence ID" value="NC_013722.1"/>
</dbReference>
<gene>
    <name evidence="1" type="ordered locus">XALc_3148</name>
</gene>
<dbReference type="AlphaFoldDB" id="D2UGW6"/>
<dbReference type="PATRIC" id="fig|29447.3.peg.3128"/>
<dbReference type="eggNOG" id="ENOG502ZBW3">
    <property type="taxonomic scope" value="Bacteria"/>
</dbReference>
<dbReference type="Proteomes" id="UP000001890">
    <property type="component" value="Chromosome"/>
</dbReference>
<organism evidence="1 2">
    <name type="scientific">Xanthomonas albilineans (strain GPE PC73 / CFBP 7063)</name>
    <dbReference type="NCBI Taxonomy" id="380358"/>
    <lineage>
        <taxon>Bacteria</taxon>
        <taxon>Pseudomonadati</taxon>
        <taxon>Pseudomonadota</taxon>
        <taxon>Gammaproteobacteria</taxon>
        <taxon>Lysobacterales</taxon>
        <taxon>Lysobacteraceae</taxon>
        <taxon>Xanthomonas</taxon>
    </lineage>
</organism>
<dbReference type="EMBL" id="FP565176">
    <property type="protein sequence ID" value="CBA17627.1"/>
    <property type="molecule type" value="Genomic_DNA"/>
</dbReference>
<evidence type="ECO:0000313" key="1">
    <source>
        <dbReference type="EMBL" id="CBA17627.1"/>
    </source>
</evidence>
<keyword evidence="2" id="KW-1185">Reference proteome</keyword>
<sequence length="249" mass="27596">MARFELLNNVTHHDLRVILRFGAAFGDAIGMVQAFPTEFADLQREYPIFLRKNTIGSGFHAVALLGFEPQENLFLQGERWNAAYLPGAIAKGPFLIGFQERHEDGIARREPVIHVDLEHPRISRSEGEPIFLPQGGHSTYLEHIITVLRGIRDGVEGGDAMFAAFDALGLIQPLHVDVQLDSAHAVNLAGLYCIDRERLAALDATALHGLHHAGYLEGAYLILASMQAMRWLMAEKQRRLQQGDAMVAA</sequence>
<evidence type="ECO:0000313" key="2">
    <source>
        <dbReference type="Proteomes" id="UP000001890"/>
    </source>
</evidence>
<dbReference type="InterPro" id="IPR010836">
    <property type="entry name" value="SapC"/>
</dbReference>
<dbReference type="GeneID" id="57878466"/>
<accession>D2UGW6</accession>
<dbReference type="STRING" id="380358.XALC_3148"/>